<organism evidence="1 2">
    <name type="scientific">Petrolisthes cinctipes</name>
    <name type="common">Flat porcelain crab</name>
    <dbReference type="NCBI Taxonomy" id="88211"/>
    <lineage>
        <taxon>Eukaryota</taxon>
        <taxon>Metazoa</taxon>
        <taxon>Ecdysozoa</taxon>
        <taxon>Arthropoda</taxon>
        <taxon>Crustacea</taxon>
        <taxon>Multicrustacea</taxon>
        <taxon>Malacostraca</taxon>
        <taxon>Eumalacostraca</taxon>
        <taxon>Eucarida</taxon>
        <taxon>Decapoda</taxon>
        <taxon>Pleocyemata</taxon>
        <taxon>Anomura</taxon>
        <taxon>Galatheoidea</taxon>
        <taxon>Porcellanidae</taxon>
        <taxon>Petrolisthes</taxon>
    </lineage>
</organism>
<dbReference type="Proteomes" id="UP001286313">
    <property type="component" value="Unassembled WGS sequence"/>
</dbReference>
<dbReference type="AlphaFoldDB" id="A0AAE1FQU6"/>
<sequence length="141" mass="16040">MVSPEIQKQNTHLREAIPPEQRLSVTLRYLATGESRRSLGFQYRISHNLISKIIPEVSTVALHNYLREQSVPIQPELLEREDVDQGIIVPGQGRQAAAAFERLQVVGRGHGNEAKAVRDTLKSYFMERGKVSWQEQMALLH</sequence>
<evidence type="ECO:0000313" key="2">
    <source>
        <dbReference type="Proteomes" id="UP001286313"/>
    </source>
</evidence>
<comment type="caution">
    <text evidence="1">The sequence shown here is derived from an EMBL/GenBank/DDBJ whole genome shotgun (WGS) entry which is preliminary data.</text>
</comment>
<evidence type="ECO:0000313" key="1">
    <source>
        <dbReference type="EMBL" id="KAK3878817.1"/>
    </source>
</evidence>
<gene>
    <name evidence="1" type="ORF">Pcinc_016627</name>
</gene>
<dbReference type="EMBL" id="JAWQEG010001523">
    <property type="protein sequence ID" value="KAK3878817.1"/>
    <property type="molecule type" value="Genomic_DNA"/>
</dbReference>
<protein>
    <submittedName>
        <fullName evidence="1">Uncharacterized protein</fullName>
    </submittedName>
</protein>
<keyword evidence="2" id="KW-1185">Reference proteome</keyword>
<accession>A0AAE1FQU6</accession>
<reference evidence="1" key="1">
    <citation type="submission" date="2023-10" db="EMBL/GenBank/DDBJ databases">
        <title>Genome assemblies of two species of porcelain crab, Petrolisthes cinctipes and Petrolisthes manimaculis (Anomura: Porcellanidae).</title>
        <authorList>
            <person name="Angst P."/>
        </authorList>
    </citation>
    <scope>NUCLEOTIDE SEQUENCE</scope>
    <source>
        <strain evidence="1">PB745_01</strain>
        <tissue evidence="1">Gill</tissue>
    </source>
</reference>
<name>A0AAE1FQU6_PETCI</name>
<proteinExistence type="predicted"/>